<proteinExistence type="predicted"/>
<dbReference type="PROSITE" id="PS51736">
    <property type="entry name" value="RECOMBINASES_3"/>
    <property type="match status" value="1"/>
</dbReference>
<dbReference type="SMART" id="SM00857">
    <property type="entry name" value="Resolvase"/>
    <property type="match status" value="1"/>
</dbReference>
<dbReference type="InterPro" id="IPR025827">
    <property type="entry name" value="Zn_ribbon_recom_dom"/>
</dbReference>
<dbReference type="Pfam" id="PF00239">
    <property type="entry name" value="Resolvase"/>
    <property type="match status" value="1"/>
</dbReference>
<evidence type="ECO:0000259" key="1">
    <source>
        <dbReference type="PROSITE" id="PS51736"/>
    </source>
</evidence>
<sequence>MTAQYHTALYMRLSKDDDRVLESASISTQRKMLRAYAKEHGFEVYDEYIDDGYSGTNFNRPAWERLLKDIEAKEVNLVITKDLSRLGRDYIMTGQYTELYFPSKKVRYIAINDGYDSDCPFNDIAPFKNMVNEMYARDTSKKIRSAFQTKIKEGAFIGNFAPYGYRKDPNDKNHLIIDPETAPLVREIFLRAENGESPYQIADSLNERKVETPLQYRFMTHPHLKQDEASNDSKWTSGTICKMLSNEVYLGHIVQGKTVKLSFKSHMTLSQPRKEWVVVKNKHDAIITQEIFDQVSRRSVPRKKHEESEFHNIFSGLVICRDCQRNMSVTGNSKRPNHHELVCSGYKQYGKKECTSHKISYETLYEVVAEEIEALLDLTEKRKEELYNALKKTGNLCRQKEPARALDILKKRYREIDRIISQLYVDKVNEKITEERFYHLLSSLEQEQEGIECKLKKTEQGTALQHQGEQGEQELDHLLKEVTGEQEMTSQLLNAFIEKIEVYERTTNGSQTIRISFKSESPIKEGS</sequence>
<evidence type="ECO:0000259" key="2">
    <source>
        <dbReference type="PROSITE" id="PS51737"/>
    </source>
</evidence>
<dbReference type="Gene3D" id="3.90.1750.20">
    <property type="entry name" value="Putative Large Serine Recombinase, Chain B, Domain 2"/>
    <property type="match status" value="1"/>
</dbReference>
<dbReference type="PANTHER" id="PTHR30461">
    <property type="entry name" value="DNA-INVERTASE FROM LAMBDOID PROPHAGE"/>
    <property type="match status" value="1"/>
</dbReference>
<keyword evidence="4" id="KW-1185">Reference proteome</keyword>
<feature type="domain" description="Recombinase" evidence="2">
    <location>
        <begin position="162"/>
        <end position="305"/>
    </location>
</feature>
<dbReference type="InterPro" id="IPR036162">
    <property type="entry name" value="Resolvase-like_N_sf"/>
</dbReference>
<dbReference type="RefSeq" id="WP_024835102.1">
    <property type="nucleotide sequence ID" value="NZ_CP113524.1"/>
</dbReference>
<dbReference type="Pfam" id="PF13408">
    <property type="entry name" value="Zn_ribbon_recom"/>
    <property type="match status" value="1"/>
</dbReference>
<dbReference type="PROSITE" id="PS51737">
    <property type="entry name" value="RECOMBINASE_DNA_BIND"/>
    <property type="match status" value="1"/>
</dbReference>
<accession>A0ABY7ACJ1</accession>
<dbReference type="Proteomes" id="UP001163115">
    <property type="component" value="Chromosome"/>
</dbReference>
<dbReference type="InterPro" id="IPR038109">
    <property type="entry name" value="DNA_bind_recomb_sf"/>
</dbReference>
<name>A0ABY7ACJ1_9FIRM</name>
<reference evidence="3" key="1">
    <citation type="submission" date="2022-11" db="EMBL/GenBank/DDBJ databases">
        <title>Lacrimispora xylanolytica sy1, complete genome.</title>
        <authorList>
            <person name="Choi S."/>
        </authorList>
    </citation>
    <scope>NUCLEOTIDE SEQUENCE</scope>
    <source>
        <strain evidence="3">Sy1</strain>
    </source>
</reference>
<dbReference type="PANTHER" id="PTHR30461:SF23">
    <property type="entry name" value="DNA RECOMBINASE-RELATED"/>
    <property type="match status" value="1"/>
</dbReference>
<dbReference type="EMBL" id="CP113524">
    <property type="protein sequence ID" value="WAJ23241.1"/>
    <property type="molecule type" value="Genomic_DNA"/>
</dbReference>
<dbReference type="CDD" id="cd03770">
    <property type="entry name" value="SR_TndX_transposase"/>
    <property type="match status" value="1"/>
</dbReference>
<evidence type="ECO:0000313" key="3">
    <source>
        <dbReference type="EMBL" id="WAJ23241.1"/>
    </source>
</evidence>
<evidence type="ECO:0000313" key="4">
    <source>
        <dbReference type="Proteomes" id="UP001163115"/>
    </source>
</evidence>
<feature type="domain" description="Resolvase/invertase-type recombinase catalytic" evidence="1">
    <location>
        <begin position="6"/>
        <end position="154"/>
    </location>
</feature>
<dbReference type="Pfam" id="PF07508">
    <property type="entry name" value="Recombinase"/>
    <property type="match status" value="1"/>
</dbReference>
<dbReference type="InterPro" id="IPR050639">
    <property type="entry name" value="SSR_resolvase"/>
</dbReference>
<dbReference type="InterPro" id="IPR011109">
    <property type="entry name" value="DNA_bind_recombinase_dom"/>
</dbReference>
<dbReference type="InterPro" id="IPR006119">
    <property type="entry name" value="Resolv_N"/>
</dbReference>
<gene>
    <name evidence="3" type="ORF">OW255_16980</name>
</gene>
<dbReference type="SUPFAM" id="SSF53041">
    <property type="entry name" value="Resolvase-like"/>
    <property type="match status" value="1"/>
</dbReference>
<organism evidence="3 4">
    <name type="scientific">Lacrimispora xylanolytica</name>
    <dbReference type="NCBI Taxonomy" id="29375"/>
    <lineage>
        <taxon>Bacteria</taxon>
        <taxon>Bacillati</taxon>
        <taxon>Bacillota</taxon>
        <taxon>Clostridia</taxon>
        <taxon>Lachnospirales</taxon>
        <taxon>Lachnospiraceae</taxon>
        <taxon>Lacrimispora</taxon>
    </lineage>
</organism>
<protein>
    <submittedName>
        <fullName evidence="3">Recombinase family protein</fullName>
    </submittedName>
</protein>
<dbReference type="Gene3D" id="3.40.50.1390">
    <property type="entry name" value="Resolvase, N-terminal catalytic domain"/>
    <property type="match status" value="1"/>
</dbReference>